<comment type="caution">
    <text evidence="9">The sequence shown here is derived from an EMBL/GenBank/DDBJ whole genome shotgun (WGS) entry which is preliminary data.</text>
</comment>
<evidence type="ECO:0000256" key="3">
    <source>
        <dbReference type="ARBA" id="ARBA00022723"/>
    </source>
</evidence>
<dbReference type="EMBL" id="JBHSPH010000008">
    <property type="protein sequence ID" value="MFC5864099.1"/>
    <property type="molecule type" value="Genomic_DNA"/>
</dbReference>
<dbReference type="Proteomes" id="UP001596091">
    <property type="component" value="Unassembled WGS sequence"/>
</dbReference>
<organism evidence="9 10">
    <name type="scientific">Acidicapsa dinghuensis</name>
    <dbReference type="NCBI Taxonomy" id="2218256"/>
    <lineage>
        <taxon>Bacteria</taxon>
        <taxon>Pseudomonadati</taxon>
        <taxon>Acidobacteriota</taxon>
        <taxon>Terriglobia</taxon>
        <taxon>Terriglobales</taxon>
        <taxon>Acidobacteriaceae</taxon>
        <taxon>Acidicapsa</taxon>
    </lineage>
</organism>
<dbReference type="Gene3D" id="3.40.390.10">
    <property type="entry name" value="Collagenase (Catalytic Domain)"/>
    <property type="match status" value="1"/>
</dbReference>
<keyword evidence="10" id="KW-1185">Reference proteome</keyword>
<dbReference type="PANTHER" id="PTHR11804">
    <property type="entry name" value="PROTEASE M3 THIMET OLIGOPEPTIDASE-RELATED"/>
    <property type="match status" value="1"/>
</dbReference>
<evidence type="ECO:0000256" key="6">
    <source>
        <dbReference type="ARBA" id="ARBA00023049"/>
    </source>
</evidence>
<evidence type="ECO:0000256" key="1">
    <source>
        <dbReference type="ARBA" id="ARBA00006040"/>
    </source>
</evidence>
<evidence type="ECO:0000313" key="10">
    <source>
        <dbReference type="Proteomes" id="UP001596091"/>
    </source>
</evidence>
<dbReference type="InterPro" id="IPR001567">
    <property type="entry name" value="Pept_M3A_M3B_dom"/>
</dbReference>
<keyword evidence="2 7" id="KW-0645">Protease</keyword>
<dbReference type="InterPro" id="IPR045090">
    <property type="entry name" value="Pept_M3A_M3B"/>
</dbReference>
<evidence type="ECO:0000313" key="9">
    <source>
        <dbReference type="EMBL" id="MFC5864099.1"/>
    </source>
</evidence>
<feature type="domain" description="Peptidase M3A/M3B catalytic" evidence="8">
    <location>
        <begin position="225"/>
        <end position="667"/>
    </location>
</feature>
<dbReference type="InterPro" id="IPR024077">
    <property type="entry name" value="Neurolysin/TOP_dom2"/>
</dbReference>
<comment type="cofactor">
    <cofactor evidence="7">
        <name>Zn(2+)</name>
        <dbReference type="ChEBI" id="CHEBI:29105"/>
    </cofactor>
    <text evidence="7">Binds 1 zinc ion.</text>
</comment>
<dbReference type="SUPFAM" id="SSF55486">
    <property type="entry name" value="Metalloproteases ('zincins'), catalytic domain"/>
    <property type="match status" value="1"/>
</dbReference>
<dbReference type="CDD" id="cd06455">
    <property type="entry name" value="M3A_TOP"/>
    <property type="match status" value="1"/>
</dbReference>
<evidence type="ECO:0000256" key="2">
    <source>
        <dbReference type="ARBA" id="ARBA00022670"/>
    </source>
</evidence>
<evidence type="ECO:0000256" key="4">
    <source>
        <dbReference type="ARBA" id="ARBA00022801"/>
    </source>
</evidence>
<sequence length="681" mass="75988">MSVVTTAVDSILEPTTAIHAWEAASGTALTAEELTGWVSGRLAAHEAAIAQLLGVEGKRTPENSLRLYDVAVEQLSMAGAQAGVLNSVAPDKAVRDQAQLEAQRVALAGTALSLNRDVYDALAAIDLTGASAATKHYVERTLLQYRLAGVDKDDATRDHLRQLHEKATRLSLEFGRNIQEGGKTVEVEHSEEMEGLPADYLARHTPNCDGLYVLSTDQPDMQPVMTFAKSDALRERMFLAYNTRAYPANGAILLDLLKARQEIATVLGFRSWADLATADQMMGSAANVRSFIGKLEEASRAGAKQEFEMVQAFVKRQKPELTTLNAASRGYWYEQYRREAYNFDSQSVRPYFPYLQVEQGVLETASKLFGVRFRKSAAPGWDADVTVYDVFDVDGETRVGRFYLDMHPRDGKDKWFSATPVVTGVKGRYLPEAGLICNFPRPEIDASGKVIDPGLMQYSDVVTYFHEFGHLMHAILGGQTEWAGLSGFATEGDFIEVPSQMLEEFFRDVCLLQSFAKHYETGEVLPAELIQKMKLAGAFGRADWVRSQLYYTTLSLDLHDQDPAGIDLDRITKSLYESLQPWQWIDGNRMYASFGHLTGYSSNYYTYAFDKVIALDFFAQFDPENLLACPAAAKYRKSVIEQGGSRPGRQMVRDFLGRDEEFEAFRKWLNEEFEATANSGR</sequence>
<keyword evidence="3 7" id="KW-0479">Metal-binding</keyword>
<comment type="similarity">
    <text evidence="1 7">Belongs to the peptidase M3 family.</text>
</comment>
<proteinExistence type="inferred from homology"/>
<dbReference type="Gene3D" id="1.10.1370.10">
    <property type="entry name" value="Neurolysin, domain 3"/>
    <property type="match status" value="1"/>
</dbReference>
<dbReference type="PANTHER" id="PTHR11804:SF84">
    <property type="entry name" value="SACCHAROLYSIN"/>
    <property type="match status" value="1"/>
</dbReference>
<dbReference type="Pfam" id="PF01432">
    <property type="entry name" value="Peptidase_M3"/>
    <property type="match status" value="1"/>
</dbReference>
<evidence type="ECO:0000256" key="5">
    <source>
        <dbReference type="ARBA" id="ARBA00022833"/>
    </source>
</evidence>
<protein>
    <submittedName>
        <fullName evidence="9">M3 family metallopeptidase</fullName>
        <ecNumber evidence="9">3.4.24.-</ecNumber>
    </submittedName>
</protein>
<keyword evidence="4 7" id="KW-0378">Hydrolase</keyword>
<reference evidence="10" key="1">
    <citation type="journal article" date="2019" name="Int. J. Syst. Evol. Microbiol.">
        <title>The Global Catalogue of Microorganisms (GCM) 10K type strain sequencing project: providing services to taxonomists for standard genome sequencing and annotation.</title>
        <authorList>
            <consortium name="The Broad Institute Genomics Platform"/>
            <consortium name="The Broad Institute Genome Sequencing Center for Infectious Disease"/>
            <person name="Wu L."/>
            <person name="Ma J."/>
        </authorList>
    </citation>
    <scope>NUCLEOTIDE SEQUENCE [LARGE SCALE GENOMIC DNA]</scope>
    <source>
        <strain evidence="10">JCM 4087</strain>
    </source>
</reference>
<accession>A0ABW1EJF2</accession>
<evidence type="ECO:0000259" key="8">
    <source>
        <dbReference type="Pfam" id="PF01432"/>
    </source>
</evidence>
<name>A0ABW1EJF2_9BACT</name>
<dbReference type="GO" id="GO:0016787">
    <property type="term" value="F:hydrolase activity"/>
    <property type="evidence" value="ECO:0007669"/>
    <property type="project" value="UniProtKB-KW"/>
</dbReference>
<keyword evidence="6 7" id="KW-0482">Metalloprotease</keyword>
<dbReference type="InterPro" id="IPR024079">
    <property type="entry name" value="MetalloPept_cat_dom_sf"/>
</dbReference>
<dbReference type="RefSeq" id="WP_263340871.1">
    <property type="nucleotide sequence ID" value="NZ_JAGSYH010000006.1"/>
</dbReference>
<gene>
    <name evidence="9" type="ORF">ACFPT7_17465</name>
</gene>
<dbReference type="EC" id="3.4.24.-" evidence="9"/>
<keyword evidence="5 7" id="KW-0862">Zinc</keyword>
<evidence type="ECO:0000256" key="7">
    <source>
        <dbReference type="RuleBase" id="RU003435"/>
    </source>
</evidence>